<dbReference type="SUPFAM" id="SSF56042">
    <property type="entry name" value="PurM C-terminal domain-like"/>
    <property type="match status" value="1"/>
</dbReference>
<feature type="domain" description="PurM-like N-terminal" evidence="2">
    <location>
        <begin position="52"/>
        <end position="190"/>
    </location>
</feature>
<dbReference type="CDD" id="cd02194">
    <property type="entry name" value="ThiL"/>
    <property type="match status" value="1"/>
</dbReference>
<proteinExistence type="inferred from homology"/>
<organism evidence="4 5">
    <name type="scientific">Candidatus Desantisbacteria bacterium CG_4_10_14_0_8_um_filter_48_22</name>
    <dbReference type="NCBI Taxonomy" id="1974543"/>
    <lineage>
        <taxon>Bacteria</taxon>
        <taxon>Candidatus Desantisiibacteriota</taxon>
    </lineage>
</organism>
<feature type="binding site" evidence="1">
    <location>
        <position position="272"/>
    </location>
    <ligand>
        <name>ATP</name>
        <dbReference type="ChEBI" id="CHEBI:30616"/>
    </ligand>
</feature>
<dbReference type="Proteomes" id="UP000229307">
    <property type="component" value="Unassembled WGS sequence"/>
</dbReference>
<keyword evidence="1" id="KW-0067">ATP-binding</keyword>
<dbReference type="EMBL" id="PFMR01000321">
    <property type="protein sequence ID" value="PIZ14648.1"/>
    <property type="molecule type" value="Genomic_DNA"/>
</dbReference>
<feature type="binding site" evidence="1">
    <location>
        <position position="273"/>
    </location>
    <ligand>
        <name>Mg(2+)</name>
        <dbReference type="ChEBI" id="CHEBI:18420"/>
        <label>5</label>
    </ligand>
</feature>
<gene>
    <name evidence="1 4" type="primary">thiL</name>
    <name evidence="4" type="ORF">COY52_11630</name>
</gene>
<dbReference type="GO" id="GO:0005524">
    <property type="term" value="F:ATP binding"/>
    <property type="evidence" value="ECO:0007669"/>
    <property type="project" value="UniProtKB-UniRule"/>
</dbReference>
<comment type="catalytic activity">
    <reaction evidence="1">
        <text>thiamine phosphate + ATP = thiamine diphosphate + ADP</text>
        <dbReference type="Rhea" id="RHEA:15913"/>
        <dbReference type="ChEBI" id="CHEBI:30616"/>
        <dbReference type="ChEBI" id="CHEBI:37575"/>
        <dbReference type="ChEBI" id="CHEBI:58937"/>
        <dbReference type="ChEBI" id="CHEBI:456216"/>
        <dbReference type="EC" id="2.7.4.16"/>
    </reaction>
</comment>
<feature type="binding site" evidence="1">
    <location>
        <begin position="172"/>
        <end position="173"/>
    </location>
    <ligand>
        <name>ATP</name>
        <dbReference type="ChEBI" id="CHEBI:30616"/>
    </ligand>
</feature>
<dbReference type="Pfam" id="PF00586">
    <property type="entry name" value="AIRS"/>
    <property type="match status" value="1"/>
</dbReference>
<dbReference type="InterPro" id="IPR010918">
    <property type="entry name" value="PurM-like_C_dom"/>
</dbReference>
<comment type="function">
    <text evidence="1">Catalyzes the ATP-dependent phosphorylation of thiamine-monophosphate (TMP) to form thiamine-pyrophosphate (TPP), the active form of vitamin B1.</text>
</comment>
<feature type="binding site" evidence="1">
    <location>
        <position position="378"/>
    </location>
    <ligand>
        <name>substrate</name>
    </ligand>
</feature>
<dbReference type="InterPro" id="IPR016188">
    <property type="entry name" value="PurM-like_N"/>
</dbReference>
<sequence length="381" mass="41150">MKIKDLGEFGLIDRIRSRVTRNTLSAPTSVGARPRPDINRSGHVTRGLIGIGDDTAVIPISRGKCLLWTTDILIEGVHFLARLPSYVALAGRTSYGFMLGWKVMAVNMSDIASMGGKPKYALVTLGLTGKEDVGFIDDLYRGMNAAGQGLSHPDGHREGLSHCSKGVQVIGGDISKSDSLIIDTTVIGEVEKKNLLLRKGARPGDMICVTGSCGDSAAGFELLKKTVHRASCIVHRQNHEYLIKRHLMPSPRVKEAGIIAKNKLATAMIDSSDGLLASVGFICQESGTGAKIHEDMIPVSEQLIRRTSYVVSRKLVLTGGEDYELVFTVPPAKLKKVLALVPRLTGTPVTAVGEIIKDKSLFIIDNKGRKRTAKNLGFSHF</sequence>
<keyword evidence="1" id="KW-0547">Nucleotide-binding</keyword>
<dbReference type="UniPathway" id="UPA00060">
    <property type="reaction ID" value="UER00142"/>
</dbReference>
<feature type="domain" description="PurM-like C-terminal" evidence="3">
    <location>
        <begin position="202"/>
        <end position="364"/>
    </location>
</feature>
<evidence type="ECO:0000313" key="5">
    <source>
        <dbReference type="Proteomes" id="UP000229307"/>
    </source>
</evidence>
<dbReference type="HAMAP" id="MF_02128">
    <property type="entry name" value="TMP_kinase"/>
    <property type="match status" value="1"/>
</dbReference>
<dbReference type="GO" id="GO:0009228">
    <property type="term" value="P:thiamine biosynthetic process"/>
    <property type="evidence" value="ECO:0007669"/>
    <property type="project" value="UniProtKB-KW"/>
</dbReference>
<feature type="binding site" evidence="1">
    <location>
        <position position="69"/>
    </location>
    <ligand>
        <name>Mg(2+)</name>
        <dbReference type="ChEBI" id="CHEBI:18420"/>
        <label>4</label>
    </ligand>
</feature>
<dbReference type="GO" id="GO:0009229">
    <property type="term" value="P:thiamine diphosphate biosynthetic process"/>
    <property type="evidence" value="ECO:0007669"/>
    <property type="project" value="UniProtKB-UniRule"/>
</dbReference>
<dbReference type="InterPro" id="IPR036921">
    <property type="entry name" value="PurM-like_N_sf"/>
</dbReference>
<dbReference type="PANTHER" id="PTHR30270">
    <property type="entry name" value="THIAMINE-MONOPHOSPHATE KINASE"/>
    <property type="match status" value="1"/>
</dbReference>
<comment type="similarity">
    <text evidence="1">Belongs to the thiamine-monophosphate kinase family.</text>
</comment>
<feature type="binding site" evidence="1">
    <location>
        <position position="110"/>
    </location>
    <ligand>
        <name>Mg(2+)</name>
        <dbReference type="ChEBI" id="CHEBI:18420"/>
        <label>4</label>
    </ligand>
</feature>
<keyword evidence="1 4" id="KW-0418">Kinase</keyword>
<comment type="pathway">
    <text evidence="1">Cofactor biosynthesis; thiamine diphosphate biosynthesis; thiamine diphosphate from thiamine phosphate: step 1/1.</text>
</comment>
<dbReference type="GO" id="GO:0000287">
    <property type="term" value="F:magnesium ion binding"/>
    <property type="evidence" value="ECO:0007669"/>
    <property type="project" value="UniProtKB-UniRule"/>
</dbReference>
<dbReference type="SUPFAM" id="SSF55326">
    <property type="entry name" value="PurM N-terminal domain-like"/>
    <property type="match status" value="1"/>
</dbReference>
<feature type="binding site" evidence="1">
    <location>
        <position position="78"/>
    </location>
    <ligand>
        <name>substrate</name>
    </ligand>
</feature>
<keyword evidence="1" id="KW-0479">Metal-binding</keyword>
<dbReference type="InterPro" id="IPR036676">
    <property type="entry name" value="PurM-like_C_sf"/>
</dbReference>
<dbReference type="InterPro" id="IPR006283">
    <property type="entry name" value="ThiL-like"/>
</dbReference>
<evidence type="ECO:0000259" key="3">
    <source>
        <dbReference type="Pfam" id="PF02769"/>
    </source>
</evidence>
<comment type="miscellaneous">
    <text evidence="1">Reaction mechanism of ThiL seems to utilize a direct, inline transfer of the gamma-phosphate of ATP to TMP rather than a phosphorylated enzyme intermediate.</text>
</comment>
<dbReference type="EC" id="2.7.4.16" evidence="1"/>
<protein>
    <recommendedName>
        <fullName evidence="1">Thiamine-monophosphate kinase</fullName>
        <shortName evidence="1">TMP kinase</shortName>
        <shortName evidence="1">Thiamine-phosphate kinase</shortName>
        <ecNumber evidence="1">2.7.4.16</ecNumber>
    </recommendedName>
</protein>
<dbReference type="Pfam" id="PF02769">
    <property type="entry name" value="AIRS_C"/>
    <property type="match status" value="1"/>
</dbReference>
<dbReference type="Gene3D" id="3.90.650.10">
    <property type="entry name" value="PurM-like C-terminal domain"/>
    <property type="match status" value="1"/>
</dbReference>
<dbReference type="Gene3D" id="3.30.1330.10">
    <property type="entry name" value="PurM-like, N-terminal domain"/>
    <property type="match status" value="1"/>
</dbReference>
<evidence type="ECO:0000256" key="1">
    <source>
        <dbReference type="HAMAP-Rule" id="MF_02128"/>
    </source>
</evidence>
<feature type="binding site" evidence="1">
    <location>
        <position position="54"/>
    </location>
    <ligand>
        <name>Mg(2+)</name>
        <dbReference type="ChEBI" id="CHEBI:18420"/>
        <label>4</label>
    </ligand>
</feature>
<dbReference type="GO" id="GO:0009030">
    <property type="term" value="F:thiamine-phosphate kinase activity"/>
    <property type="evidence" value="ECO:0007669"/>
    <property type="project" value="UniProtKB-UniRule"/>
</dbReference>
<feature type="binding site" evidence="1">
    <location>
        <position position="54"/>
    </location>
    <ligand>
        <name>Mg(2+)</name>
        <dbReference type="ChEBI" id="CHEBI:18420"/>
        <label>3</label>
    </ligand>
</feature>
<keyword evidence="1" id="KW-0808">Transferase</keyword>
<reference evidence="5" key="1">
    <citation type="submission" date="2017-09" db="EMBL/GenBank/DDBJ databases">
        <title>Depth-based differentiation of microbial function through sediment-hosted aquifers and enrichment of novel symbionts in the deep terrestrial subsurface.</title>
        <authorList>
            <person name="Probst A.J."/>
            <person name="Ladd B."/>
            <person name="Jarett J.K."/>
            <person name="Geller-Mcgrath D.E."/>
            <person name="Sieber C.M.K."/>
            <person name="Emerson J.B."/>
            <person name="Anantharaman K."/>
            <person name="Thomas B.C."/>
            <person name="Malmstrom R."/>
            <person name="Stieglmeier M."/>
            <person name="Klingl A."/>
            <person name="Woyke T."/>
            <person name="Ryan C.M."/>
            <person name="Banfield J.F."/>
        </authorList>
    </citation>
    <scope>NUCLEOTIDE SEQUENCE [LARGE SCALE GENOMIC DNA]</scope>
</reference>
<feature type="binding site" evidence="1">
    <location>
        <position position="321"/>
    </location>
    <ligand>
        <name>substrate</name>
    </ligand>
</feature>
<feature type="binding site" evidence="1">
    <location>
        <position position="110"/>
    </location>
    <ligand>
        <name>Mg(2+)</name>
        <dbReference type="ChEBI" id="CHEBI:18420"/>
        <label>3</label>
    </ligand>
</feature>
<feature type="binding site" evidence="1">
    <location>
        <position position="173"/>
    </location>
    <ligand>
        <name>Mg(2+)</name>
        <dbReference type="ChEBI" id="CHEBI:18420"/>
        <label>1</label>
    </ligand>
</feature>
<feature type="binding site" evidence="1">
    <location>
        <position position="110"/>
    </location>
    <ligand>
        <name>Mg(2+)</name>
        <dbReference type="ChEBI" id="CHEBI:18420"/>
        <label>2</label>
    </ligand>
</feature>
<feature type="binding site" evidence="1">
    <location>
        <position position="270"/>
    </location>
    <ligand>
        <name>Mg(2+)</name>
        <dbReference type="ChEBI" id="CHEBI:18420"/>
        <label>3</label>
    </ligand>
</feature>
<evidence type="ECO:0000313" key="4">
    <source>
        <dbReference type="EMBL" id="PIZ14648.1"/>
    </source>
</evidence>
<evidence type="ECO:0000259" key="2">
    <source>
        <dbReference type="Pfam" id="PF00586"/>
    </source>
</evidence>
<keyword evidence="1" id="KW-0784">Thiamine biosynthesis</keyword>
<feature type="binding site" evidence="1">
    <location>
        <position position="71"/>
    </location>
    <ligand>
        <name>Mg(2+)</name>
        <dbReference type="ChEBI" id="CHEBI:18420"/>
        <label>1</label>
    </ligand>
</feature>
<feature type="binding site" evidence="1">
    <location>
        <position position="70"/>
    </location>
    <ligand>
        <name>Mg(2+)</name>
        <dbReference type="ChEBI" id="CHEBI:18420"/>
        <label>1</label>
    </ligand>
</feature>
<dbReference type="PANTHER" id="PTHR30270:SF0">
    <property type="entry name" value="THIAMINE-MONOPHOSPHATE KINASE"/>
    <property type="match status" value="1"/>
</dbReference>
<comment type="caution">
    <text evidence="4">The sequence shown here is derived from an EMBL/GenBank/DDBJ whole genome shotgun (WGS) entry which is preliminary data.</text>
</comment>
<comment type="caution">
    <text evidence="1">Lacks conserved residue(s) required for the propagation of feature annotation.</text>
</comment>
<dbReference type="NCBIfam" id="TIGR01379">
    <property type="entry name" value="thiL"/>
    <property type="match status" value="1"/>
</dbReference>
<accession>A0A2M7S5J1</accession>
<keyword evidence="1" id="KW-0460">Magnesium</keyword>
<feature type="binding site" evidence="1">
    <location>
        <position position="71"/>
    </location>
    <ligand>
        <name>Mg(2+)</name>
        <dbReference type="ChEBI" id="CHEBI:18420"/>
        <label>2</label>
    </ligand>
</feature>
<name>A0A2M7S5J1_9BACT</name>
<feature type="binding site" evidence="1">
    <location>
        <position position="198"/>
    </location>
    <ligand>
        <name>ATP</name>
        <dbReference type="ChEBI" id="CHEBI:30616"/>
    </ligand>
</feature>
<dbReference type="AlphaFoldDB" id="A0A2M7S5J1"/>